<feature type="chain" id="PRO_5016295814" evidence="2">
    <location>
        <begin position="24"/>
        <end position="248"/>
    </location>
</feature>
<feature type="region of interest" description="Disordered" evidence="1">
    <location>
        <begin position="130"/>
        <end position="248"/>
    </location>
</feature>
<sequence length="248" mass="26524">MRLSSFLVLLAAVLATAATPSLSRPLQASQAMNDSQILVSPSGRAGQGAIDGQVEAEEVDSTALERPGALSLLLWQVLSGSTVSMQTRDRSAVNCPSYGKYRSCLPNKNAGPHQHCDQYTRDCGLKKGKKAGKAGRLFDPSQSPKAKAAPKPEATQNEAASQAAAAQEEKKVAKPEADKDEADKDLSQAAGAQEKEKAAKPEAAEKEADQDLSRAAGAEEEEVEEEARRRENYEARSSKGREDETLWT</sequence>
<evidence type="ECO:0000256" key="2">
    <source>
        <dbReference type="SAM" id="SignalP"/>
    </source>
</evidence>
<feature type="signal peptide" evidence="2">
    <location>
        <begin position="1"/>
        <end position="23"/>
    </location>
</feature>
<keyword evidence="4" id="KW-1185">Reference proteome</keyword>
<protein>
    <submittedName>
        <fullName evidence="3">Uncharacterized protein</fullName>
    </submittedName>
</protein>
<evidence type="ECO:0000313" key="4">
    <source>
        <dbReference type="Proteomes" id="UP000245884"/>
    </source>
</evidence>
<dbReference type="Proteomes" id="UP000245884">
    <property type="component" value="Unassembled WGS sequence"/>
</dbReference>
<gene>
    <name evidence="3" type="ORF">BDZ90DRAFT_227620</name>
</gene>
<feature type="compositionally biased region" description="Low complexity" evidence="1">
    <location>
        <begin position="144"/>
        <end position="166"/>
    </location>
</feature>
<accession>A0A316USR7</accession>
<proteinExistence type="predicted"/>
<dbReference type="EMBL" id="KZ819670">
    <property type="protein sequence ID" value="PWN26923.1"/>
    <property type="molecule type" value="Genomic_DNA"/>
</dbReference>
<dbReference type="GeneID" id="37026589"/>
<feature type="compositionally biased region" description="Basic and acidic residues" evidence="1">
    <location>
        <begin position="226"/>
        <end position="248"/>
    </location>
</feature>
<organism evidence="3 4">
    <name type="scientific">Jaminaea rosea</name>
    <dbReference type="NCBI Taxonomy" id="1569628"/>
    <lineage>
        <taxon>Eukaryota</taxon>
        <taxon>Fungi</taxon>
        <taxon>Dikarya</taxon>
        <taxon>Basidiomycota</taxon>
        <taxon>Ustilaginomycotina</taxon>
        <taxon>Exobasidiomycetes</taxon>
        <taxon>Microstromatales</taxon>
        <taxon>Microstromatales incertae sedis</taxon>
        <taxon>Jaminaea</taxon>
    </lineage>
</organism>
<evidence type="ECO:0000313" key="3">
    <source>
        <dbReference type="EMBL" id="PWN26923.1"/>
    </source>
</evidence>
<feature type="compositionally biased region" description="Basic and acidic residues" evidence="1">
    <location>
        <begin position="193"/>
        <end position="212"/>
    </location>
</feature>
<evidence type="ECO:0000256" key="1">
    <source>
        <dbReference type="SAM" id="MobiDB-lite"/>
    </source>
</evidence>
<dbReference type="AlphaFoldDB" id="A0A316USR7"/>
<dbReference type="RefSeq" id="XP_025361535.1">
    <property type="nucleotide sequence ID" value="XM_025504766.1"/>
</dbReference>
<keyword evidence="2" id="KW-0732">Signal</keyword>
<feature type="compositionally biased region" description="Basic and acidic residues" evidence="1">
    <location>
        <begin position="167"/>
        <end position="186"/>
    </location>
</feature>
<reference evidence="3 4" key="1">
    <citation type="journal article" date="2018" name="Mol. Biol. Evol.">
        <title>Broad Genomic Sampling Reveals a Smut Pathogenic Ancestry of the Fungal Clade Ustilaginomycotina.</title>
        <authorList>
            <person name="Kijpornyongpan T."/>
            <person name="Mondo S.J."/>
            <person name="Barry K."/>
            <person name="Sandor L."/>
            <person name="Lee J."/>
            <person name="Lipzen A."/>
            <person name="Pangilinan J."/>
            <person name="LaButti K."/>
            <person name="Hainaut M."/>
            <person name="Henrissat B."/>
            <person name="Grigoriev I.V."/>
            <person name="Spatafora J.W."/>
            <person name="Aime M.C."/>
        </authorList>
    </citation>
    <scope>NUCLEOTIDE SEQUENCE [LARGE SCALE GENOMIC DNA]</scope>
    <source>
        <strain evidence="3 4">MCA 5214</strain>
    </source>
</reference>
<name>A0A316USR7_9BASI</name>